<proteinExistence type="predicted"/>
<evidence type="ECO:0000313" key="2">
    <source>
        <dbReference type="EMBL" id="ORZ20660.1"/>
    </source>
</evidence>
<evidence type="ECO:0000256" key="1">
    <source>
        <dbReference type="SAM" id="MobiDB-lite"/>
    </source>
</evidence>
<evidence type="ECO:0000313" key="3">
    <source>
        <dbReference type="Proteomes" id="UP000193560"/>
    </source>
</evidence>
<keyword evidence="3" id="KW-1185">Reference proteome</keyword>
<organism evidence="2 3">
    <name type="scientific">Absidia repens</name>
    <dbReference type="NCBI Taxonomy" id="90262"/>
    <lineage>
        <taxon>Eukaryota</taxon>
        <taxon>Fungi</taxon>
        <taxon>Fungi incertae sedis</taxon>
        <taxon>Mucoromycota</taxon>
        <taxon>Mucoromycotina</taxon>
        <taxon>Mucoromycetes</taxon>
        <taxon>Mucorales</taxon>
        <taxon>Cunninghamellaceae</taxon>
        <taxon>Absidia</taxon>
    </lineage>
</organism>
<feature type="compositionally biased region" description="Basic residues" evidence="1">
    <location>
        <begin position="65"/>
        <end position="76"/>
    </location>
</feature>
<sequence>MSQIKNSLTDAIHRLSQPSRNQGNNKRRQSTGRTQKKFKLPTMPSASRPRQQQPKNKDNGEARFSIRRPTHQRGKPHQNETKKKWTIFRGQSKKAPLPSTSQRPSFNLRKAVRWASLSKKK</sequence>
<gene>
    <name evidence="2" type="ORF">BCR42DRAFT_409234</name>
</gene>
<protein>
    <submittedName>
        <fullName evidence="2">Uncharacterized protein</fullName>
    </submittedName>
</protein>
<comment type="caution">
    <text evidence="2">The sequence shown here is derived from an EMBL/GenBank/DDBJ whole genome shotgun (WGS) entry which is preliminary data.</text>
</comment>
<feature type="compositionally biased region" description="Basic residues" evidence="1">
    <location>
        <begin position="25"/>
        <end position="39"/>
    </location>
</feature>
<feature type="compositionally biased region" description="Polar residues" evidence="1">
    <location>
        <begin position="44"/>
        <end position="54"/>
    </location>
</feature>
<dbReference type="AlphaFoldDB" id="A0A1X2IQV0"/>
<feature type="region of interest" description="Disordered" evidence="1">
    <location>
        <begin position="1"/>
        <end position="121"/>
    </location>
</feature>
<reference evidence="2 3" key="1">
    <citation type="submission" date="2016-07" db="EMBL/GenBank/DDBJ databases">
        <title>Pervasive Adenine N6-methylation of Active Genes in Fungi.</title>
        <authorList>
            <consortium name="DOE Joint Genome Institute"/>
            <person name="Mondo S.J."/>
            <person name="Dannebaum R.O."/>
            <person name="Kuo R.C."/>
            <person name="Labutti K."/>
            <person name="Haridas S."/>
            <person name="Kuo A."/>
            <person name="Salamov A."/>
            <person name="Ahrendt S.R."/>
            <person name="Lipzen A."/>
            <person name="Sullivan W."/>
            <person name="Andreopoulos W.B."/>
            <person name="Clum A."/>
            <person name="Lindquist E."/>
            <person name="Daum C."/>
            <person name="Ramamoorthy G.K."/>
            <person name="Gryganskyi A."/>
            <person name="Culley D."/>
            <person name="Magnuson J.K."/>
            <person name="James T.Y."/>
            <person name="O'Malley M.A."/>
            <person name="Stajich J.E."/>
            <person name="Spatafora J.W."/>
            <person name="Visel A."/>
            <person name="Grigoriev I.V."/>
        </authorList>
    </citation>
    <scope>NUCLEOTIDE SEQUENCE [LARGE SCALE GENOMIC DNA]</scope>
    <source>
        <strain evidence="2 3">NRRL 1336</strain>
    </source>
</reference>
<dbReference type="EMBL" id="MCGE01000006">
    <property type="protein sequence ID" value="ORZ20660.1"/>
    <property type="molecule type" value="Genomic_DNA"/>
</dbReference>
<dbReference type="Proteomes" id="UP000193560">
    <property type="component" value="Unassembled WGS sequence"/>
</dbReference>
<name>A0A1X2IQV0_9FUNG</name>
<accession>A0A1X2IQV0</accession>